<organism evidence="2 3">
    <name type="scientific">Dothistroma septosporum (strain NZE10 / CBS 128990)</name>
    <name type="common">Red band needle blight fungus</name>
    <name type="synonym">Mycosphaerella pini</name>
    <dbReference type="NCBI Taxonomy" id="675120"/>
    <lineage>
        <taxon>Eukaryota</taxon>
        <taxon>Fungi</taxon>
        <taxon>Dikarya</taxon>
        <taxon>Ascomycota</taxon>
        <taxon>Pezizomycotina</taxon>
        <taxon>Dothideomycetes</taxon>
        <taxon>Dothideomycetidae</taxon>
        <taxon>Mycosphaerellales</taxon>
        <taxon>Mycosphaerellaceae</taxon>
        <taxon>Dothistroma</taxon>
    </lineage>
</organism>
<gene>
    <name evidence="2" type="ORF">DOTSEDRAFT_74732</name>
</gene>
<reference evidence="3" key="1">
    <citation type="journal article" date="2012" name="PLoS Genet.">
        <title>The genomes of the fungal plant pathogens Cladosporium fulvum and Dothistroma septosporum reveal adaptation to different hosts and lifestyles but also signatures of common ancestry.</title>
        <authorList>
            <person name="de Wit P.J.G.M."/>
            <person name="van der Burgt A."/>
            <person name="Oekmen B."/>
            <person name="Stergiopoulos I."/>
            <person name="Abd-Elsalam K.A."/>
            <person name="Aerts A.L."/>
            <person name="Bahkali A.H."/>
            <person name="Beenen H.G."/>
            <person name="Chettri P."/>
            <person name="Cox M.P."/>
            <person name="Datema E."/>
            <person name="de Vries R.P."/>
            <person name="Dhillon B."/>
            <person name="Ganley A.R."/>
            <person name="Griffiths S.A."/>
            <person name="Guo Y."/>
            <person name="Hamelin R.C."/>
            <person name="Henrissat B."/>
            <person name="Kabir M.S."/>
            <person name="Jashni M.K."/>
            <person name="Kema G."/>
            <person name="Klaubauf S."/>
            <person name="Lapidus A."/>
            <person name="Levasseur A."/>
            <person name="Lindquist E."/>
            <person name="Mehrabi R."/>
            <person name="Ohm R.A."/>
            <person name="Owen T.J."/>
            <person name="Salamov A."/>
            <person name="Schwelm A."/>
            <person name="Schijlen E."/>
            <person name="Sun H."/>
            <person name="van den Burg H.A."/>
            <person name="van Ham R.C.H.J."/>
            <person name="Zhang S."/>
            <person name="Goodwin S.B."/>
            <person name="Grigoriev I.V."/>
            <person name="Collemare J."/>
            <person name="Bradshaw R.E."/>
        </authorList>
    </citation>
    <scope>NUCLEOTIDE SEQUENCE [LARGE SCALE GENOMIC DNA]</scope>
    <source>
        <strain evidence="3">NZE10 / CBS 128990</strain>
    </source>
</reference>
<dbReference type="AlphaFoldDB" id="N1PD01"/>
<accession>N1PD01</accession>
<feature type="region of interest" description="Disordered" evidence="1">
    <location>
        <begin position="1"/>
        <end position="231"/>
    </location>
</feature>
<proteinExistence type="predicted"/>
<keyword evidence="3" id="KW-1185">Reference proteome</keyword>
<name>N1PD01_DOTSN</name>
<evidence type="ECO:0000256" key="1">
    <source>
        <dbReference type="SAM" id="MobiDB-lite"/>
    </source>
</evidence>
<evidence type="ECO:0000313" key="2">
    <source>
        <dbReference type="EMBL" id="EME39959.1"/>
    </source>
</evidence>
<feature type="compositionally biased region" description="Basic residues" evidence="1">
    <location>
        <begin position="104"/>
        <end position="114"/>
    </location>
</feature>
<protein>
    <submittedName>
        <fullName evidence="2">Uncharacterized protein</fullName>
    </submittedName>
</protein>
<feature type="compositionally biased region" description="Low complexity" evidence="1">
    <location>
        <begin position="15"/>
        <end position="27"/>
    </location>
</feature>
<dbReference type="OrthoDB" id="4159154at2759"/>
<feature type="compositionally biased region" description="Basic and acidic residues" evidence="1">
    <location>
        <begin position="36"/>
        <end position="49"/>
    </location>
</feature>
<sequence length="281" mass="30680">MKPNDASSPRKDSDASSSSSRRLGGRLPRARMGRIARSDAPSRPRELRSKALVNVVQQEENETKIDKSAPVPISRLGQPDLTAGVSQPAFYATHGLGPLGTSVHARHGTHHPTTRRAAISRVTEPAEPKGLKPTTQDLPQEMRRPAHRAAHITKEVSESAVSDDQTRTNSAAGREGRGVESPGDPWLQPEYQDPSPPHFTSPGKVPGEDDPAAPLSAWTRNPDDDLFNPFPPSLVISQGAEMSPMIYQDSHGKLYRKSTMERDGVLVDVARHEVYVFQTTE</sequence>
<dbReference type="EMBL" id="KB446544">
    <property type="protein sequence ID" value="EME39959.1"/>
    <property type="molecule type" value="Genomic_DNA"/>
</dbReference>
<dbReference type="HOGENOM" id="CLU_990524_0_0_1"/>
<reference evidence="2 3" key="2">
    <citation type="journal article" date="2012" name="PLoS Pathog.">
        <title>Diverse lifestyles and strategies of plant pathogenesis encoded in the genomes of eighteen Dothideomycetes fungi.</title>
        <authorList>
            <person name="Ohm R.A."/>
            <person name="Feau N."/>
            <person name="Henrissat B."/>
            <person name="Schoch C.L."/>
            <person name="Horwitz B.A."/>
            <person name="Barry K.W."/>
            <person name="Condon B.J."/>
            <person name="Copeland A.C."/>
            <person name="Dhillon B."/>
            <person name="Glaser F."/>
            <person name="Hesse C.N."/>
            <person name="Kosti I."/>
            <person name="LaButti K."/>
            <person name="Lindquist E.A."/>
            <person name="Lucas S."/>
            <person name="Salamov A.A."/>
            <person name="Bradshaw R.E."/>
            <person name="Ciuffetti L."/>
            <person name="Hamelin R.C."/>
            <person name="Kema G.H.J."/>
            <person name="Lawrence C."/>
            <person name="Scott J.A."/>
            <person name="Spatafora J.W."/>
            <person name="Turgeon B.G."/>
            <person name="de Wit P.J.G.M."/>
            <person name="Zhong S."/>
            <person name="Goodwin S.B."/>
            <person name="Grigoriev I.V."/>
        </authorList>
    </citation>
    <scope>NUCLEOTIDE SEQUENCE [LARGE SCALE GENOMIC DNA]</scope>
    <source>
        <strain evidence="3">NZE10 / CBS 128990</strain>
    </source>
</reference>
<evidence type="ECO:0000313" key="3">
    <source>
        <dbReference type="Proteomes" id="UP000016933"/>
    </source>
</evidence>
<dbReference type="Proteomes" id="UP000016933">
    <property type="component" value="Unassembled WGS sequence"/>
</dbReference>
<feature type="compositionally biased region" description="Polar residues" evidence="1">
    <location>
        <begin position="159"/>
        <end position="171"/>
    </location>
</feature>